<accession>A0A0F9LI56</accession>
<feature type="non-terminal residue" evidence="1">
    <location>
        <position position="1"/>
    </location>
</feature>
<evidence type="ECO:0000313" key="1">
    <source>
        <dbReference type="EMBL" id="KKM93108.1"/>
    </source>
</evidence>
<dbReference type="EMBL" id="LAZR01006309">
    <property type="protein sequence ID" value="KKM93108.1"/>
    <property type="molecule type" value="Genomic_DNA"/>
</dbReference>
<name>A0A0F9LI56_9ZZZZ</name>
<comment type="caution">
    <text evidence="1">The sequence shown here is derived from an EMBL/GenBank/DDBJ whole genome shotgun (WGS) entry which is preliminary data.</text>
</comment>
<protein>
    <submittedName>
        <fullName evidence="1">Uncharacterized protein</fullName>
    </submittedName>
</protein>
<organism evidence="1">
    <name type="scientific">marine sediment metagenome</name>
    <dbReference type="NCBI Taxonomy" id="412755"/>
    <lineage>
        <taxon>unclassified sequences</taxon>
        <taxon>metagenomes</taxon>
        <taxon>ecological metagenomes</taxon>
    </lineage>
</organism>
<gene>
    <name evidence="1" type="ORF">LCGC14_1211690</name>
</gene>
<proteinExistence type="predicted"/>
<sequence>ITFSRDGYDSYTVKTDLLEKTQLLVALTESVETVEFLPLPEGYTGELTGPLSLIGGDDGMNIEDLQGYINDTYDVIPIQIKKVVVDGEQGVTVEVINTTMSEALTHSDLDDTTKDGLQQNYDIMKQMTDIIADKIITHIVDEAITEGAGNTLAALSTDVNNVNSKLLSLLTGLTSWVPVTMDGGASLKVTLAGAGMPAWVSDLTALQTSIPIEYEYDAQEKNII</sequence>
<reference evidence="1" key="1">
    <citation type="journal article" date="2015" name="Nature">
        <title>Complex archaea that bridge the gap between prokaryotes and eukaryotes.</title>
        <authorList>
            <person name="Spang A."/>
            <person name="Saw J.H."/>
            <person name="Jorgensen S.L."/>
            <person name="Zaremba-Niedzwiedzka K."/>
            <person name="Martijn J."/>
            <person name="Lind A.E."/>
            <person name="van Eijk R."/>
            <person name="Schleper C."/>
            <person name="Guy L."/>
            <person name="Ettema T.J."/>
        </authorList>
    </citation>
    <scope>NUCLEOTIDE SEQUENCE</scope>
</reference>
<dbReference type="AlphaFoldDB" id="A0A0F9LI56"/>